<evidence type="ECO:0000256" key="1">
    <source>
        <dbReference type="SAM" id="Coils"/>
    </source>
</evidence>
<feature type="compositionally biased region" description="Basic and acidic residues" evidence="2">
    <location>
        <begin position="651"/>
        <end position="662"/>
    </location>
</feature>
<feature type="coiled-coil region" evidence="1">
    <location>
        <begin position="2189"/>
        <end position="2230"/>
    </location>
</feature>
<dbReference type="Pfam" id="PF22486">
    <property type="entry name" value="MATH_2"/>
    <property type="match status" value="1"/>
</dbReference>
<dbReference type="GO" id="GO:0016579">
    <property type="term" value="P:protein deubiquitination"/>
    <property type="evidence" value="ECO:0007669"/>
    <property type="project" value="InterPro"/>
</dbReference>
<name>I7J5Y1_BABMR</name>
<dbReference type="InterPro" id="IPR001394">
    <property type="entry name" value="Peptidase_C19_UCH"/>
</dbReference>
<dbReference type="PROSITE" id="PS50144">
    <property type="entry name" value="MATH"/>
    <property type="match status" value="1"/>
</dbReference>
<dbReference type="SUPFAM" id="SSF49599">
    <property type="entry name" value="TRAF domain-like"/>
    <property type="match status" value="1"/>
</dbReference>
<feature type="region of interest" description="Disordered" evidence="2">
    <location>
        <begin position="1266"/>
        <end position="1291"/>
    </location>
</feature>
<organism evidence="4 5">
    <name type="scientific">Babesia microti (strain RI)</name>
    <dbReference type="NCBI Taxonomy" id="1133968"/>
    <lineage>
        <taxon>Eukaryota</taxon>
        <taxon>Sar</taxon>
        <taxon>Alveolata</taxon>
        <taxon>Apicomplexa</taxon>
        <taxon>Aconoidasida</taxon>
        <taxon>Piroplasmida</taxon>
        <taxon>Babesiidae</taxon>
        <taxon>Babesia</taxon>
    </lineage>
</organism>
<keyword evidence="1" id="KW-0175">Coiled coil</keyword>
<evidence type="ECO:0000256" key="2">
    <source>
        <dbReference type="SAM" id="MobiDB-lite"/>
    </source>
</evidence>
<feature type="compositionally biased region" description="Basic and acidic residues" evidence="2">
    <location>
        <begin position="597"/>
        <end position="608"/>
    </location>
</feature>
<feature type="region of interest" description="Disordered" evidence="2">
    <location>
        <begin position="1"/>
        <end position="25"/>
    </location>
</feature>
<accession>I7J5Y1</accession>
<protein>
    <submittedName>
        <fullName evidence="4">MATH and LRR domain-containing protein PFE0570w</fullName>
    </submittedName>
</protein>
<feature type="domain" description="MATH" evidence="3">
    <location>
        <begin position="35"/>
        <end position="168"/>
    </location>
</feature>
<reference evidence="4 5" key="1">
    <citation type="journal article" date="2012" name="Nucleic Acids Res.">
        <title>Sequencing of the smallest Apicomplexan genome from the human pathogen Babesia microti.</title>
        <authorList>
            <person name="Cornillot E."/>
            <person name="Hadj-Kaddour K."/>
            <person name="Dassouli A."/>
            <person name="Noel B."/>
            <person name="Ranwez V."/>
            <person name="Vacherie B."/>
            <person name="Augagneur Y."/>
            <person name="Bres V."/>
            <person name="Duclos A."/>
            <person name="Randazzo S."/>
            <person name="Carcy B."/>
            <person name="Debierre-Grockiego F."/>
            <person name="Delbecq S."/>
            <person name="Moubri-Menage K."/>
            <person name="Shams-Eldin H."/>
            <person name="Usmani-Brown S."/>
            <person name="Bringaud F."/>
            <person name="Wincker P."/>
            <person name="Vivares C.P."/>
            <person name="Schwarz R.T."/>
            <person name="Schetters T.P."/>
            <person name="Krause P.J."/>
            <person name="Gorenflot A."/>
            <person name="Berry V."/>
            <person name="Barbe V."/>
            <person name="Ben Mamoun C."/>
        </authorList>
    </citation>
    <scope>NUCLEOTIDE SEQUENCE [LARGE SCALE GENOMIC DNA]</scope>
    <source>
        <strain evidence="4 5">RI</strain>
    </source>
</reference>
<dbReference type="InterPro" id="IPR038765">
    <property type="entry name" value="Papain-like_cys_pep_sf"/>
</dbReference>
<keyword evidence="5" id="KW-1185">Reference proteome</keyword>
<feature type="region of interest" description="Disordered" evidence="2">
    <location>
        <begin position="1218"/>
        <end position="1237"/>
    </location>
</feature>
<proteinExistence type="predicted"/>
<feature type="region of interest" description="Disordered" evidence="2">
    <location>
        <begin position="589"/>
        <end position="663"/>
    </location>
</feature>
<dbReference type="VEuPathDB" id="PiroplasmaDB:BMR1_02g00735"/>
<dbReference type="Proteomes" id="UP000002899">
    <property type="component" value="Chromosome II"/>
</dbReference>
<dbReference type="SUPFAM" id="SSF54001">
    <property type="entry name" value="Cysteine proteinases"/>
    <property type="match status" value="1"/>
</dbReference>
<gene>
    <name evidence="4" type="ORF">BMR1_02g00735</name>
</gene>
<dbReference type="Gene3D" id="2.60.210.10">
    <property type="entry name" value="Apoptosis, Tumor Necrosis Factor Receptor Associated Protein 2, Chain A"/>
    <property type="match status" value="1"/>
</dbReference>
<feature type="region of interest" description="Disordered" evidence="2">
    <location>
        <begin position="1788"/>
        <end position="1812"/>
    </location>
</feature>
<reference evidence="4 5" key="2">
    <citation type="journal article" date="2013" name="PLoS ONE">
        <title>Whole genome mapping and re-organization of the nuclear and mitochondrial genomes of Babesia microti isolates.</title>
        <authorList>
            <person name="Cornillot E."/>
            <person name="Dassouli A."/>
            <person name="Garg A."/>
            <person name="Pachikara N."/>
            <person name="Randazzo S."/>
            <person name="Depoix D."/>
            <person name="Carcy B."/>
            <person name="Delbecq S."/>
            <person name="Frutos R."/>
            <person name="Silva J.C."/>
            <person name="Sutton R."/>
            <person name="Krause P.J."/>
            <person name="Mamoun C.B."/>
        </authorList>
    </citation>
    <scope>NUCLEOTIDE SEQUENCE [LARGE SCALE GENOMIC DNA]</scope>
    <source>
        <strain evidence="4 5">RI</strain>
    </source>
</reference>
<dbReference type="GeneID" id="24423936"/>
<reference evidence="4 5" key="3">
    <citation type="journal article" date="2016" name="Sci. Rep.">
        <title>Genome-wide diversity and gene expression profiling of Babesia microti isolates identify polymorphic genes that mediate host-pathogen interactions.</title>
        <authorList>
            <person name="Silva J.C."/>
            <person name="Cornillot E."/>
            <person name="McCracken C."/>
            <person name="Usmani-Brown S."/>
            <person name="Dwivedi A."/>
            <person name="Ifeonu O.O."/>
            <person name="Crabtree J."/>
            <person name="Gotia H.T."/>
            <person name="Virji A.Z."/>
            <person name="Reynes C."/>
            <person name="Colinge J."/>
            <person name="Kumar V."/>
            <person name="Lawres L."/>
            <person name="Pazzi J.E."/>
            <person name="Pablo J.V."/>
            <person name="Hung C."/>
            <person name="Brancato J."/>
            <person name="Kumari P."/>
            <person name="Orvis J."/>
            <person name="Tretina K."/>
            <person name="Chibucos M."/>
            <person name="Ott S."/>
            <person name="Sadzewicz L."/>
            <person name="Sengamalay N."/>
            <person name="Shetty A.C."/>
            <person name="Su Q."/>
            <person name="Tallon L."/>
            <person name="Fraser C.M."/>
            <person name="Frutos R."/>
            <person name="Molina D.M."/>
            <person name="Krause P.J."/>
            <person name="Ben Mamoun C."/>
        </authorList>
    </citation>
    <scope>NUCLEOTIDE SEQUENCE [LARGE SCALE GENOMIC DNA]</scope>
    <source>
        <strain evidence="4 5">RI</strain>
    </source>
</reference>
<evidence type="ECO:0000313" key="4">
    <source>
        <dbReference type="EMBL" id="CCF73312.1"/>
    </source>
</evidence>
<dbReference type="InterPro" id="IPR008974">
    <property type="entry name" value="TRAF-like"/>
</dbReference>
<dbReference type="OMA" id="AHWSFSS"/>
<feature type="compositionally biased region" description="Low complexity" evidence="2">
    <location>
        <begin position="619"/>
        <end position="628"/>
    </location>
</feature>
<dbReference type="EMBL" id="FO082872">
    <property type="protein sequence ID" value="CCF73312.1"/>
    <property type="molecule type" value="Genomic_DNA"/>
</dbReference>
<dbReference type="InterPro" id="IPR002083">
    <property type="entry name" value="MATH/TRAF_dom"/>
</dbReference>
<dbReference type="CDD" id="cd00121">
    <property type="entry name" value="MATH"/>
    <property type="match status" value="1"/>
</dbReference>
<dbReference type="KEGG" id="bmic:BMR1_02g00735"/>
<dbReference type="GO" id="GO:0004843">
    <property type="term" value="F:cysteine-type deubiquitinase activity"/>
    <property type="evidence" value="ECO:0007669"/>
    <property type="project" value="InterPro"/>
</dbReference>
<dbReference type="OrthoDB" id="428753at2759"/>
<evidence type="ECO:0000313" key="5">
    <source>
        <dbReference type="Proteomes" id="UP000002899"/>
    </source>
</evidence>
<feature type="region of interest" description="Disordered" evidence="2">
    <location>
        <begin position="1117"/>
        <end position="1136"/>
    </location>
</feature>
<dbReference type="RefSeq" id="XP_012647921.1">
    <property type="nucleotide sequence ID" value="XM_012792467.1"/>
</dbReference>
<sequence length="2441" mass="274570">MDGELIDQTSSSLEPAFPLEPPIPDRSPFRYDDECKVLEFPVRNFWKLAKTQNDIESLTEGHCNGFYYRLLLHPRGTAGTDSESNHLSVFLEAVVQDWYPDYWVFPNVRFELTVVNFKDPKQSVTSWAHWSFSSDATSRGWQKMISHAKLTKAAGFMDDDGTILVRGKAEPPYPRLWSRVPPYRPTKLWASLRIPHCELSDKLDSILSDVSDHSHLDYSQSSLSDLSDDFSISFSESSCVNPWHKHEEEKVVMERILSAVEPLVPSIQPTLDSDVLSLFVCILYNIKEFRKRILSFPYEEICSMTTNGQGEKNFSDPGATAPGSENIISALQDTFAYMYLYPIAAICKARKNARPLGLSTEDFYLNEILRDKDLDRFDNSLSSPFHFEPTLHVNCSSLDCEQCNYKNTLYTQDGERIDPQVPNIKRLLLTLHMNDLQFLENSDPLTKIHTCIFTILLKDLANVKKIIKQRRLGDSISLKNVMNRKSMAATATSEEEQSLFLHDQTELESTCKSLFSGSPDSEGLFRSNCDISSTYIRCKHIYSLQKALETSDRLFVKYPDVLFFYLQPNKNTKKGELFDVPLRLDATSLVPPSNLGKDARDTDRHDSSCDEDNSIKSFTTENTNSSESSDIETELRCSNSLTVASSGTSEHGQRTGPDREETLAMPGPIQYQEGEKWYSLYALVIREGDRGGVNSYSLLLRPDEDGPWYRISDGRIERLETKMEFTEWKCHREFFCASAVYLAEDYIDMIQARDVDLSGDLKQWNPKLYYKTLERLGVTETEILSENKFPETPEGPDWTHRTAVGRNADYWHPRSKNVLIRHASQGVPSPVPCPVHGYTRHGLLAKYHEKLAGSCVRLDSPQAVTRRLRRLALLQPLLLSIFKKYSGISSEGNLLDKCLELEFITTLGEIFFSERANQLLSGNSNGKCPSTDTAQFHLTPQGRLYGFHMTMLLIQPLRSLFAKTIEFAKLIRHESDRERMDQPCGQARLLALQRFCDSVRECYGDCSTLLKESGKKIRNTHYMIIDELRGGVKSGGTDFIAKYLGLSCDFLNPKYDLSVARTNEFMAHLTSCYDLPSLFEMQCYLRHRGIYLHGLIRPHEIARMYIHFRPLLKGHRSQQSPALTRGDKPQAEVGDGASLNTTTAAASGVGGALGKTINPFKFPGLPFQAFPLVWNEELFVGRPSERGERTGPQPEQRLRYNRAVSNVVVKVLVHLLPHPSDEAEEGGDGPFSAMEGGSSEDLLQHVVTELDLAEILPYGGAESAVSAPADGCACPPGPRDQPVPAIDHPGVPRPGKSLIAFQVDQKTANSVYPTLFPPPLLKLGRGGDGTGEGDEGHVSKGPLPLTHLPLSFTQSLSEGLDPEFRRLLGERILSSPLFNDLLSLPDMQCGEIFSQVVSDVCAVQIGLLFPTDLFGCEGFYIEDKLYPSKRLTLNIELPGERCDECKPSFADPFQRGYSMLTRAEHLYWGIRKLLRQQLPEEINQGGNDSNQGKKGKGKSNANLLCPCGENCFRTGDECQKQLRWKPTCSRDAFMLYALRSEIDPTRQGKRRFVYMHPDIEIASYIDPRKGKKMPGLVVLVAFAPPCLLQNPSTFPLTDDSNYPLLIFKWMCTRSVELLTVGAIVCDSKCHLQHYITEWLLPIVKRLGYLDGEQLSEAAEKDISRYMVLEECGVRTLQNVRRCSCAIKKINKRTGDVIIIQLKRQTDSPSSLKFKDTVALMNSVRQLAELEALELLPASVAHERLADLGGDPLHYLTLGNLSPDQVSGGLSAIEVLDAKGESLKRLLRRSEKGGVTSPEGELTDLTQSSVPNLLPRGAKKVQEYQVLPTTTSEANLTADGNSIFAEDEQFPEDENKRLAAANARRKGKGRRKVVIPCNKKSTFNRQVVEDSTPTDGAIVAEGEISKETVHRARLEEFHQIMENISFGTGDSLETYRERGERINWVCTFVEDNFKEDFEIEVTKFFCSQAEKSSADNVEDSKRYASVFAWIEIQDFEKFSKNLNTFRFYLLALTHLILYTVSDLDSVNTPAIAATATEPILKWREIAPACRRLFDQLLALTETVKNKISALGREFTPLLQHLTYLSANGIVLKGELRNLAKKLNLPLMALSPARLLDANSHFIAVLGNLDTLAWSIDFAQVTMLESVLPVTILANTPVCARRLCHNSFELSARDFSHTLFVPHPSPACLEREGLEAERDGLEAEREGLEAEREGLEAEREGLEAELMFGRRETRDRRRRRAAQARLVHNLACLLTILQRKIMPIPAGAGWGRLMFNHYGELIGVSLPNGVTVGTGKDCNVRRPLVDGSAPSISHGRKSWKFLLILACNEFNTHIAAELKPKDQTLTVHICNKFAENVQIEDSHVSDLNLIFDDCRMLLGSMEQKYCLTNNYLHHLPNMPLYAAQDMPKFSTLLQSRLNCVERLPKKIFYPVLPPDQHLPTILY</sequence>
<evidence type="ECO:0000259" key="3">
    <source>
        <dbReference type="PROSITE" id="PS50144"/>
    </source>
</evidence>
<dbReference type="Pfam" id="PF00443">
    <property type="entry name" value="UCH"/>
    <property type="match status" value="1"/>
</dbReference>
<feature type="compositionally biased region" description="Polar residues" evidence="2">
    <location>
        <begin position="636"/>
        <end position="650"/>
    </location>
</feature>